<keyword evidence="1" id="KW-1133">Transmembrane helix</keyword>
<accession>A0A926IID9</accession>
<sequence length="57" mass="6137">MIDYIVIGILVVIIAAAAFYVYKAKKSGKKCIGCPDGCSCSSKKADQHHCCCSTHEK</sequence>
<proteinExistence type="predicted"/>
<keyword evidence="3" id="KW-1185">Reference proteome</keyword>
<comment type="caution">
    <text evidence="2">The sequence shown here is derived from an EMBL/GenBank/DDBJ whole genome shotgun (WGS) entry which is preliminary data.</text>
</comment>
<evidence type="ECO:0000313" key="3">
    <source>
        <dbReference type="Proteomes" id="UP000623678"/>
    </source>
</evidence>
<dbReference type="AlphaFoldDB" id="A0A926IID9"/>
<feature type="transmembrane region" description="Helical" evidence="1">
    <location>
        <begin position="6"/>
        <end position="22"/>
    </location>
</feature>
<dbReference type="Proteomes" id="UP000623678">
    <property type="component" value="Unassembled WGS sequence"/>
</dbReference>
<name>A0A926IID9_9FIRM</name>
<organism evidence="2 3">
    <name type="scientific">Youxingia wuxianensis</name>
    <dbReference type="NCBI Taxonomy" id="2763678"/>
    <lineage>
        <taxon>Bacteria</taxon>
        <taxon>Bacillati</taxon>
        <taxon>Bacillota</taxon>
        <taxon>Clostridia</taxon>
        <taxon>Eubacteriales</taxon>
        <taxon>Oscillospiraceae</taxon>
        <taxon>Youxingia</taxon>
    </lineage>
</organism>
<keyword evidence="1" id="KW-0472">Membrane</keyword>
<dbReference type="RefSeq" id="WP_139193410.1">
    <property type="nucleotide sequence ID" value="NZ_JACRTD010000005.1"/>
</dbReference>
<evidence type="ECO:0000313" key="2">
    <source>
        <dbReference type="EMBL" id="MBC8585583.1"/>
    </source>
</evidence>
<dbReference type="EMBL" id="JACRTD010000005">
    <property type="protein sequence ID" value="MBC8585583.1"/>
    <property type="molecule type" value="Genomic_DNA"/>
</dbReference>
<reference evidence="2" key="1">
    <citation type="submission" date="2020-08" db="EMBL/GenBank/DDBJ databases">
        <title>Genome public.</title>
        <authorList>
            <person name="Liu C."/>
            <person name="Sun Q."/>
        </authorList>
    </citation>
    <scope>NUCLEOTIDE SEQUENCE</scope>
    <source>
        <strain evidence="2">NSJ-64</strain>
    </source>
</reference>
<protein>
    <submittedName>
        <fullName evidence="2">FeoB-associated Cys-rich membrane protein</fullName>
    </submittedName>
</protein>
<gene>
    <name evidence="2" type="ORF">H8705_08305</name>
</gene>
<evidence type="ECO:0000256" key="1">
    <source>
        <dbReference type="SAM" id="Phobius"/>
    </source>
</evidence>
<keyword evidence="1" id="KW-0812">Transmembrane</keyword>